<dbReference type="GO" id="GO:0016887">
    <property type="term" value="F:ATP hydrolysis activity"/>
    <property type="evidence" value="ECO:0007669"/>
    <property type="project" value="InterPro"/>
</dbReference>
<dbReference type="InterPro" id="IPR017871">
    <property type="entry name" value="ABC_transporter-like_CS"/>
</dbReference>
<organism evidence="4 5">
    <name type="scientific">Shimia haliotis</name>
    <dbReference type="NCBI Taxonomy" id="1280847"/>
    <lineage>
        <taxon>Bacteria</taxon>
        <taxon>Pseudomonadati</taxon>
        <taxon>Pseudomonadota</taxon>
        <taxon>Alphaproteobacteria</taxon>
        <taxon>Rhodobacterales</taxon>
        <taxon>Roseobacteraceae</taxon>
    </lineage>
</organism>
<dbReference type="EMBL" id="FOSZ01000004">
    <property type="protein sequence ID" value="SFL02681.1"/>
    <property type="molecule type" value="Genomic_DNA"/>
</dbReference>
<dbReference type="PROSITE" id="PS00211">
    <property type="entry name" value="ABC_TRANSPORTER_1"/>
    <property type="match status" value="1"/>
</dbReference>
<reference evidence="5" key="1">
    <citation type="submission" date="2016-10" db="EMBL/GenBank/DDBJ databases">
        <authorList>
            <person name="Varghese N."/>
            <person name="Submissions S."/>
        </authorList>
    </citation>
    <scope>NUCLEOTIDE SEQUENCE [LARGE SCALE GENOMIC DNA]</scope>
    <source>
        <strain evidence="5">DSM 28453</strain>
    </source>
</reference>
<dbReference type="InterPro" id="IPR027417">
    <property type="entry name" value="P-loop_NTPase"/>
</dbReference>
<evidence type="ECO:0000256" key="1">
    <source>
        <dbReference type="ARBA" id="ARBA00022741"/>
    </source>
</evidence>
<dbReference type="Gene3D" id="3.40.50.300">
    <property type="entry name" value="P-loop containing nucleotide triphosphate hydrolases"/>
    <property type="match status" value="1"/>
</dbReference>
<evidence type="ECO:0000313" key="4">
    <source>
        <dbReference type="EMBL" id="SFL02681.1"/>
    </source>
</evidence>
<dbReference type="GO" id="GO:0005524">
    <property type="term" value="F:ATP binding"/>
    <property type="evidence" value="ECO:0007669"/>
    <property type="project" value="UniProtKB-KW"/>
</dbReference>
<dbReference type="PANTHER" id="PTHR24220">
    <property type="entry name" value="IMPORT ATP-BINDING PROTEIN"/>
    <property type="match status" value="1"/>
</dbReference>
<evidence type="ECO:0000256" key="2">
    <source>
        <dbReference type="ARBA" id="ARBA00022840"/>
    </source>
</evidence>
<dbReference type="InterPro" id="IPR003593">
    <property type="entry name" value="AAA+_ATPase"/>
</dbReference>
<dbReference type="STRING" id="1280847.SAMN04488036_104147"/>
<keyword evidence="5" id="KW-1185">Reference proteome</keyword>
<dbReference type="SMART" id="SM00382">
    <property type="entry name" value="AAA"/>
    <property type="match status" value="1"/>
</dbReference>
<keyword evidence="1" id="KW-0547">Nucleotide-binding</keyword>
<dbReference type="PROSITE" id="PS50893">
    <property type="entry name" value="ABC_TRANSPORTER_2"/>
    <property type="match status" value="1"/>
</dbReference>
<evidence type="ECO:0000259" key="3">
    <source>
        <dbReference type="PROSITE" id="PS50893"/>
    </source>
</evidence>
<sequence length="239" mass="26332">MVMKPILPLTVSEAVVRRRGKVLVGPISATLETDGLTIVMGPNGAGKTTLLRLLHGMERMSKGTLKWQVPESEARSAQAFVFQTPILMRRSALDNVAYPLRVHGVSKSDARAQAAHWLARVGLSDSEHKPAHVLSGGERQKMALARALIRDPQIVFLDEPCANLDGRATREFEDLLHATRAEGTRIVMATHDIGQARRLAEDVWFVHHGRIHEASPATTFFNTPQTPEARAFIEGDIVE</sequence>
<accession>A0A1I4EES8</accession>
<dbReference type="GO" id="GO:0005886">
    <property type="term" value="C:plasma membrane"/>
    <property type="evidence" value="ECO:0007669"/>
    <property type="project" value="TreeGrafter"/>
</dbReference>
<dbReference type="InterPro" id="IPR003439">
    <property type="entry name" value="ABC_transporter-like_ATP-bd"/>
</dbReference>
<dbReference type="Pfam" id="PF00005">
    <property type="entry name" value="ABC_tran"/>
    <property type="match status" value="1"/>
</dbReference>
<gene>
    <name evidence="4" type="ORF">SAMN04488036_104147</name>
</gene>
<proteinExistence type="predicted"/>
<protein>
    <submittedName>
        <fullName evidence="4">Phosphate ABC transporter ATP-binding protein, PhoT family</fullName>
    </submittedName>
</protein>
<feature type="domain" description="ABC transporter" evidence="3">
    <location>
        <begin position="9"/>
        <end position="233"/>
    </location>
</feature>
<keyword evidence="2 4" id="KW-0067">ATP-binding</keyword>
<dbReference type="PANTHER" id="PTHR24220:SF659">
    <property type="entry name" value="TRANSPORTER, PUTATIVE-RELATED"/>
    <property type="match status" value="1"/>
</dbReference>
<dbReference type="GO" id="GO:0022857">
    <property type="term" value="F:transmembrane transporter activity"/>
    <property type="evidence" value="ECO:0007669"/>
    <property type="project" value="TreeGrafter"/>
</dbReference>
<dbReference type="InterPro" id="IPR015854">
    <property type="entry name" value="ABC_transpr_LolD-like"/>
</dbReference>
<name>A0A1I4EES8_9RHOB</name>
<dbReference type="AlphaFoldDB" id="A0A1I4EES8"/>
<dbReference type="Proteomes" id="UP000198851">
    <property type="component" value="Unassembled WGS sequence"/>
</dbReference>
<dbReference type="SUPFAM" id="SSF52540">
    <property type="entry name" value="P-loop containing nucleoside triphosphate hydrolases"/>
    <property type="match status" value="1"/>
</dbReference>
<evidence type="ECO:0000313" key="5">
    <source>
        <dbReference type="Proteomes" id="UP000198851"/>
    </source>
</evidence>